<dbReference type="InterPro" id="IPR036691">
    <property type="entry name" value="Endo/exonu/phosph_ase_sf"/>
</dbReference>
<accession>A0ABW5SC32</accession>
<dbReference type="SUPFAM" id="SSF56219">
    <property type="entry name" value="DNase I-like"/>
    <property type="match status" value="1"/>
</dbReference>
<comment type="caution">
    <text evidence="4">The sequence shown here is derived from an EMBL/GenBank/DDBJ whole genome shotgun (WGS) entry which is preliminary data.</text>
</comment>
<evidence type="ECO:0000256" key="1">
    <source>
        <dbReference type="ARBA" id="ARBA00022729"/>
    </source>
</evidence>
<organism evidence="4 5">
    <name type="scientific">Mesonia sediminis</name>
    <dbReference type="NCBI Taxonomy" id="1703946"/>
    <lineage>
        <taxon>Bacteria</taxon>
        <taxon>Pseudomonadati</taxon>
        <taxon>Bacteroidota</taxon>
        <taxon>Flavobacteriia</taxon>
        <taxon>Flavobacteriales</taxon>
        <taxon>Flavobacteriaceae</taxon>
        <taxon>Mesonia</taxon>
    </lineage>
</organism>
<keyword evidence="5" id="KW-1185">Reference proteome</keyword>
<evidence type="ECO:0000259" key="3">
    <source>
        <dbReference type="Pfam" id="PF18962"/>
    </source>
</evidence>
<reference evidence="5" key="1">
    <citation type="journal article" date="2019" name="Int. J. Syst. Evol. Microbiol.">
        <title>The Global Catalogue of Microorganisms (GCM) 10K type strain sequencing project: providing services to taxonomists for standard genome sequencing and annotation.</title>
        <authorList>
            <consortium name="The Broad Institute Genomics Platform"/>
            <consortium name="The Broad Institute Genome Sequencing Center for Infectious Disease"/>
            <person name="Wu L."/>
            <person name="Ma J."/>
        </authorList>
    </citation>
    <scope>NUCLEOTIDE SEQUENCE [LARGE SCALE GENOMIC DNA]</scope>
    <source>
        <strain evidence="5">KCTC 42255</strain>
    </source>
</reference>
<evidence type="ECO:0000313" key="5">
    <source>
        <dbReference type="Proteomes" id="UP001597357"/>
    </source>
</evidence>
<feature type="domain" description="Endonuclease/exonuclease/phosphatase" evidence="2">
    <location>
        <begin position="39"/>
        <end position="260"/>
    </location>
</feature>
<sequence>MIKHSLSFVTLVIYLCTQALFAQYVQPINFGSSQSFEVLTWNTEWFPKNGYKSVNYLTEFVDELDADLIAFQEIDDIGAFNQVANNLSKYNAITYSSDFAGLAFLYNANVIQVLDVYEIYTSNQYWQAFPRAPLILKIDYLGEEIYIINNHFKCCGDGNLNQNDNNDEENRRLQASTLIDQYISGNLMGKKVILLGDLNDVLTDAPANNVFAPFLNNANLYLFTDLAIANGSSSQWSYPNWPSHLDHIAITQPLFSSFQSPQANCTTLLLENYLGNGWQEYDQNLSDHRPVALSLPNASLGIKEPKIESKIIVSPNPTQDSTKIEWSSNLLLKNIDLLDINGNLLKSYTPKHKANTLQVNFSSFAAGLYFLRFRGLKNLTIKKLIIK</sequence>
<gene>
    <name evidence="4" type="ORF">ACFSQ0_05175</name>
</gene>
<evidence type="ECO:0000313" key="4">
    <source>
        <dbReference type="EMBL" id="MFD2697375.1"/>
    </source>
</evidence>
<dbReference type="EMBL" id="JBHULZ010000023">
    <property type="protein sequence ID" value="MFD2697375.1"/>
    <property type="molecule type" value="Genomic_DNA"/>
</dbReference>
<keyword evidence="1" id="KW-0732">Signal</keyword>
<dbReference type="NCBIfam" id="TIGR04183">
    <property type="entry name" value="Por_Secre_tail"/>
    <property type="match status" value="1"/>
</dbReference>
<keyword evidence="4" id="KW-0540">Nuclease</keyword>
<dbReference type="GO" id="GO:0004519">
    <property type="term" value="F:endonuclease activity"/>
    <property type="evidence" value="ECO:0007669"/>
    <property type="project" value="UniProtKB-KW"/>
</dbReference>
<dbReference type="Gene3D" id="3.60.10.10">
    <property type="entry name" value="Endonuclease/exonuclease/phosphatase"/>
    <property type="match status" value="1"/>
</dbReference>
<evidence type="ECO:0000259" key="2">
    <source>
        <dbReference type="Pfam" id="PF03372"/>
    </source>
</evidence>
<dbReference type="InterPro" id="IPR005135">
    <property type="entry name" value="Endo/exonuclease/phosphatase"/>
</dbReference>
<keyword evidence="4" id="KW-0378">Hydrolase</keyword>
<name>A0ABW5SC32_9FLAO</name>
<feature type="domain" description="Secretion system C-terminal sorting" evidence="3">
    <location>
        <begin position="314"/>
        <end position="386"/>
    </location>
</feature>
<dbReference type="InterPro" id="IPR026444">
    <property type="entry name" value="Secre_tail"/>
</dbReference>
<dbReference type="PANTHER" id="PTHR42834:SF1">
    <property type="entry name" value="ENDONUCLEASE_EXONUCLEASE_PHOSPHATASE FAMILY PROTEIN (AFU_ORTHOLOGUE AFUA_3G09210)"/>
    <property type="match status" value="1"/>
</dbReference>
<dbReference type="Proteomes" id="UP001597357">
    <property type="component" value="Unassembled WGS sequence"/>
</dbReference>
<keyword evidence="4" id="KW-0255">Endonuclease</keyword>
<dbReference type="RefSeq" id="WP_379045109.1">
    <property type="nucleotide sequence ID" value="NZ_JBHULZ010000023.1"/>
</dbReference>
<dbReference type="Pfam" id="PF03372">
    <property type="entry name" value="Exo_endo_phos"/>
    <property type="match status" value="1"/>
</dbReference>
<protein>
    <submittedName>
        <fullName evidence="4">Endonuclease/exonuclease/phosphatase family protein</fullName>
    </submittedName>
</protein>
<dbReference type="Pfam" id="PF18962">
    <property type="entry name" value="Por_Secre_tail"/>
    <property type="match status" value="1"/>
</dbReference>
<proteinExistence type="predicted"/>
<dbReference type="PANTHER" id="PTHR42834">
    <property type="entry name" value="ENDONUCLEASE/EXONUCLEASE/PHOSPHATASE FAMILY PROTEIN (AFU_ORTHOLOGUE AFUA_3G09210)"/>
    <property type="match status" value="1"/>
</dbReference>